<dbReference type="EMBL" id="JAULSV010000003">
    <property type="protein sequence ID" value="KAK0649764.1"/>
    <property type="molecule type" value="Genomic_DNA"/>
</dbReference>
<dbReference type="Proteomes" id="UP001174936">
    <property type="component" value="Unassembled WGS sequence"/>
</dbReference>
<feature type="region of interest" description="Disordered" evidence="2">
    <location>
        <begin position="146"/>
        <end position="209"/>
    </location>
</feature>
<accession>A0AA39YCG7</accession>
<comment type="caution">
    <text evidence="3">The sequence shown here is derived from an EMBL/GenBank/DDBJ whole genome shotgun (WGS) entry which is preliminary data.</text>
</comment>
<reference evidence="3" key="1">
    <citation type="submission" date="2023-06" db="EMBL/GenBank/DDBJ databases">
        <title>Genome-scale phylogeny and comparative genomics of the fungal order Sordariales.</title>
        <authorList>
            <consortium name="Lawrence Berkeley National Laboratory"/>
            <person name="Hensen N."/>
            <person name="Bonometti L."/>
            <person name="Westerberg I."/>
            <person name="Brannstrom I.O."/>
            <person name="Guillou S."/>
            <person name="Cros-Aarteil S."/>
            <person name="Calhoun S."/>
            <person name="Haridas S."/>
            <person name="Kuo A."/>
            <person name="Mondo S."/>
            <person name="Pangilinan J."/>
            <person name="Riley R."/>
            <person name="Labutti K."/>
            <person name="Andreopoulos B."/>
            <person name="Lipzen A."/>
            <person name="Chen C."/>
            <person name="Yanf M."/>
            <person name="Daum C."/>
            <person name="Ng V."/>
            <person name="Clum A."/>
            <person name="Steindorff A."/>
            <person name="Ohm R."/>
            <person name="Martin F."/>
            <person name="Silar P."/>
            <person name="Natvig D."/>
            <person name="Lalanne C."/>
            <person name="Gautier V."/>
            <person name="Ament-Velasquez S.L."/>
            <person name="Kruys A."/>
            <person name="Hutchinson M.I."/>
            <person name="Powell A.J."/>
            <person name="Barry K."/>
            <person name="Miller A.N."/>
            <person name="Grigoriev I.V."/>
            <person name="Debuchy R."/>
            <person name="Gladieux P."/>
            <person name="Thoren M.H."/>
            <person name="Johannesson H."/>
        </authorList>
    </citation>
    <scope>NUCLEOTIDE SEQUENCE</scope>
    <source>
        <strain evidence="3">SMH2532-1</strain>
    </source>
</reference>
<name>A0AA39YCG7_9PEZI</name>
<evidence type="ECO:0000313" key="3">
    <source>
        <dbReference type="EMBL" id="KAK0649764.1"/>
    </source>
</evidence>
<feature type="compositionally biased region" description="Basic residues" evidence="2">
    <location>
        <begin position="1"/>
        <end position="13"/>
    </location>
</feature>
<sequence>MLVNIRHRARTTRPKPFTQSIIASTMAAPSEGAGSSTDPPLPPSTTTYSASPGDNVSSAAENSLTMEQDQNGAPGETRNGQGSVGHHLNRTDTPTSAEREQEIRGRMLDTAEENAALEREILELEAQAARLRAFLNRHEAYHRYEDGGLASDQATENPSATGEPRVRHATRTELETRAQDDTGTQDEHGPQAQTRTGEEESSPGREPEA</sequence>
<protein>
    <submittedName>
        <fullName evidence="3">Uncharacterized protein</fullName>
    </submittedName>
</protein>
<evidence type="ECO:0000256" key="2">
    <source>
        <dbReference type="SAM" id="MobiDB-lite"/>
    </source>
</evidence>
<feature type="compositionally biased region" description="Basic and acidic residues" evidence="2">
    <location>
        <begin position="196"/>
        <end position="209"/>
    </location>
</feature>
<feature type="region of interest" description="Disordered" evidence="2">
    <location>
        <begin position="1"/>
        <end position="102"/>
    </location>
</feature>
<keyword evidence="1" id="KW-0175">Coiled coil</keyword>
<organism evidence="3 4">
    <name type="scientific">Cercophora newfieldiana</name>
    <dbReference type="NCBI Taxonomy" id="92897"/>
    <lineage>
        <taxon>Eukaryota</taxon>
        <taxon>Fungi</taxon>
        <taxon>Dikarya</taxon>
        <taxon>Ascomycota</taxon>
        <taxon>Pezizomycotina</taxon>
        <taxon>Sordariomycetes</taxon>
        <taxon>Sordariomycetidae</taxon>
        <taxon>Sordariales</taxon>
        <taxon>Lasiosphaeriaceae</taxon>
        <taxon>Cercophora</taxon>
    </lineage>
</organism>
<proteinExistence type="predicted"/>
<feature type="compositionally biased region" description="Polar residues" evidence="2">
    <location>
        <begin position="54"/>
        <end position="71"/>
    </location>
</feature>
<evidence type="ECO:0000256" key="1">
    <source>
        <dbReference type="SAM" id="Coils"/>
    </source>
</evidence>
<gene>
    <name evidence="3" type="ORF">B0T16DRAFT_492325</name>
</gene>
<keyword evidence="4" id="KW-1185">Reference proteome</keyword>
<evidence type="ECO:0000313" key="4">
    <source>
        <dbReference type="Proteomes" id="UP001174936"/>
    </source>
</evidence>
<feature type="coiled-coil region" evidence="1">
    <location>
        <begin position="107"/>
        <end position="134"/>
    </location>
</feature>
<feature type="compositionally biased region" description="Basic and acidic residues" evidence="2">
    <location>
        <begin position="164"/>
        <end position="189"/>
    </location>
</feature>
<dbReference type="AlphaFoldDB" id="A0AA39YCG7"/>